<evidence type="ECO:0000313" key="2">
    <source>
        <dbReference type="Proteomes" id="UP001054945"/>
    </source>
</evidence>
<keyword evidence="2" id="KW-1185">Reference proteome</keyword>
<proteinExistence type="predicted"/>
<evidence type="ECO:0000313" key="1">
    <source>
        <dbReference type="EMBL" id="GIY30868.1"/>
    </source>
</evidence>
<organism evidence="1 2">
    <name type="scientific">Caerostris extrusa</name>
    <name type="common">Bark spider</name>
    <name type="synonym">Caerostris bankana</name>
    <dbReference type="NCBI Taxonomy" id="172846"/>
    <lineage>
        <taxon>Eukaryota</taxon>
        <taxon>Metazoa</taxon>
        <taxon>Ecdysozoa</taxon>
        <taxon>Arthropoda</taxon>
        <taxon>Chelicerata</taxon>
        <taxon>Arachnida</taxon>
        <taxon>Araneae</taxon>
        <taxon>Araneomorphae</taxon>
        <taxon>Entelegynae</taxon>
        <taxon>Araneoidea</taxon>
        <taxon>Araneidae</taxon>
        <taxon>Caerostris</taxon>
    </lineage>
</organism>
<comment type="caution">
    <text evidence="1">The sequence shown here is derived from an EMBL/GenBank/DDBJ whole genome shotgun (WGS) entry which is preliminary data.</text>
</comment>
<reference evidence="1 2" key="1">
    <citation type="submission" date="2021-06" db="EMBL/GenBank/DDBJ databases">
        <title>Caerostris extrusa draft genome.</title>
        <authorList>
            <person name="Kono N."/>
            <person name="Arakawa K."/>
        </authorList>
    </citation>
    <scope>NUCLEOTIDE SEQUENCE [LARGE SCALE GENOMIC DNA]</scope>
</reference>
<gene>
    <name evidence="1" type="ORF">CEXT_463301</name>
</gene>
<dbReference type="EMBL" id="BPLR01009286">
    <property type="protein sequence ID" value="GIY30868.1"/>
    <property type="molecule type" value="Genomic_DNA"/>
</dbReference>
<sequence>MFQTGLFSFKFASRIFSHVKAEKLRNPNVILQPSLLWYNLWSSSLLYANETQEIICIHPHSPVTPIRARVRFWAFSMSRSRSNGCKKLRVLVWLLSKAFFCTVCKQF</sequence>
<name>A0AAV4S9C9_CAEEX</name>
<dbReference type="Proteomes" id="UP001054945">
    <property type="component" value="Unassembled WGS sequence"/>
</dbReference>
<dbReference type="AlphaFoldDB" id="A0AAV4S9C9"/>
<protein>
    <submittedName>
        <fullName evidence="1">Uncharacterized protein</fullName>
    </submittedName>
</protein>
<accession>A0AAV4S9C9</accession>